<organism evidence="2">
    <name type="scientific">Ixodes ricinus</name>
    <name type="common">Common tick</name>
    <name type="synonym">Acarus ricinus</name>
    <dbReference type="NCBI Taxonomy" id="34613"/>
    <lineage>
        <taxon>Eukaryota</taxon>
        <taxon>Metazoa</taxon>
        <taxon>Ecdysozoa</taxon>
        <taxon>Arthropoda</taxon>
        <taxon>Chelicerata</taxon>
        <taxon>Arachnida</taxon>
        <taxon>Acari</taxon>
        <taxon>Parasitiformes</taxon>
        <taxon>Ixodida</taxon>
        <taxon>Ixodoidea</taxon>
        <taxon>Ixodidae</taxon>
        <taxon>Ixodinae</taxon>
        <taxon>Ixodes</taxon>
    </lineage>
</organism>
<dbReference type="EMBL" id="GANP01014982">
    <property type="protein sequence ID" value="JAB69486.1"/>
    <property type="molecule type" value="mRNA"/>
</dbReference>
<proteinExistence type="evidence at transcript level"/>
<protein>
    <submittedName>
        <fullName evidence="2">Putative secreted protein</fullName>
    </submittedName>
</protein>
<evidence type="ECO:0000313" key="2">
    <source>
        <dbReference type="EMBL" id="JAB69486.1"/>
    </source>
</evidence>
<feature type="chain" id="PRO_5004738611" evidence="1">
    <location>
        <begin position="23"/>
        <end position="121"/>
    </location>
</feature>
<name>V5IBR4_IXORI</name>
<sequence>MRSTTLFLIAVSLLVTANLVWTCWRGNDGYKRAADKYCDQPCFRNDDCGWPCPWCKYHGYWKKKAMQTIILFTLIGLESSGNIFRFRTVSDSRPGCKNNLEVPLSLVLLQTTSYVECIILK</sequence>
<dbReference type="AlphaFoldDB" id="V5IBR4"/>
<feature type="signal peptide" evidence="1">
    <location>
        <begin position="1"/>
        <end position="22"/>
    </location>
</feature>
<reference evidence="2" key="1">
    <citation type="journal article" date="2015" name="Sci. Rep.">
        <title>Tissue- and time-dependent transcription in Ixodes ricinus salivary glands and midguts when blood feeding on the vertebrate host.</title>
        <authorList>
            <person name="Kotsyfakis M."/>
            <person name="Schwarz A."/>
            <person name="Erhart J."/>
            <person name="Ribeiro J.M."/>
        </authorList>
    </citation>
    <scope>NUCLEOTIDE SEQUENCE</scope>
    <source>
        <tissue evidence="2">Salivary gland and midgut</tissue>
    </source>
</reference>
<keyword evidence="1" id="KW-0732">Signal</keyword>
<accession>V5IBR4</accession>
<evidence type="ECO:0000256" key="1">
    <source>
        <dbReference type="SAM" id="SignalP"/>
    </source>
</evidence>